<evidence type="ECO:0000259" key="12">
    <source>
        <dbReference type="SMART" id="SM00891"/>
    </source>
</evidence>
<dbReference type="InterPro" id="IPR010994">
    <property type="entry name" value="RuvA_2-like"/>
</dbReference>
<keyword evidence="7" id="KW-0238">DNA-binding</keyword>
<comment type="subcellular location">
    <subcellularLocation>
        <location evidence="1">Nucleus</location>
    </subcellularLocation>
</comment>
<comment type="similarity">
    <text evidence="2">Belongs to the XPF family.</text>
</comment>
<dbReference type="GO" id="GO:0000014">
    <property type="term" value="F:single-stranded DNA endodeoxyribonuclease activity"/>
    <property type="evidence" value="ECO:0007669"/>
    <property type="project" value="TreeGrafter"/>
</dbReference>
<feature type="domain" description="ERCC4" evidence="12">
    <location>
        <begin position="634"/>
        <end position="714"/>
    </location>
</feature>
<dbReference type="InterPro" id="IPR006166">
    <property type="entry name" value="ERCC4_domain"/>
</dbReference>
<dbReference type="GO" id="GO:1901255">
    <property type="term" value="P:nucleotide-excision repair involved in interstrand cross-link repair"/>
    <property type="evidence" value="ECO:0007669"/>
    <property type="project" value="TreeGrafter"/>
</dbReference>
<feature type="region of interest" description="Disordered" evidence="11">
    <location>
        <begin position="869"/>
        <end position="896"/>
    </location>
</feature>
<evidence type="ECO:0000256" key="11">
    <source>
        <dbReference type="SAM" id="MobiDB-lite"/>
    </source>
</evidence>
<dbReference type="OrthoDB" id="361020at2759"/>
<dbReference type="InterPro" id="IPR047520">
    <property type="entry name" value="XPF_nuclease"/>
</dbReference>
<evidence type="ECO:0000256" key="8">
    <source>
        <dbReference type="ARBA" id="ARBA00023204"/>
    </source>
</evidence>
<keyword evidence="3" id="KW-0540">Nuclease</keyword>
<evidence type="ECO:0000256" key="6">
    <source>
        <dbReference type="ARBA" id="ARBA00022801"/>
    </source>
</evidence>
<dbReference type="GO" id="GO:0000724">
    <property type="term" value="P:double-strand break repair via homologous recombination"/>
    <property type="evidence" value="ECO:0007669"/>
    <property type="project" value="TreeGrafter"/>
</dbReference>
<dbReference type="eggNOG" id="KOG0442">
    <property type="taxonomic scope" value="Eukaryota"/>
</dbReference>
<sequence>MLEYENQVFLDILHEDGLLVAAKGLGIETVFLNLLKVYCDPGNLVIVVGTTSKEEEFYVAQLEAGGVKPLPKIITTEYCASDREHVYLKGGVLFVSSRILVVDLLKDRVPISHVTGFLVSRAHTILESCQEAFAIRLYRQKNKTGFVKAFSTSPQAFTAGFSQVEHIMKTLFVRNLYLWPRFHATVSASLDKCKPQVIELHLPLTPAMLEIQTAMLDLMNFTVKELKHINQTLDTDELTVENAVSKSFHKILQMQLDPIWHQLSMKTKQLVADLKTLRLVLSYLTKYDCVTFYTLVNSLRSTEYAMKSSGWLLLDAAETLFVVSKQRVLGTQRKKEEDSSSEVQPEVNPKWEVLSEILKEVDGLSKQAAGKDPSYNNKVLVLVEDSRTCNQLMQYLTVGAHDMLLRLYEKAFRCSLQQSAPQSSKSLSKSDEIVTPEDELKNEPENDEDSKDSYALSQRPKPDCEEEDKPEAQYEEYNQVENEGGDKEEPADTFKPPVVILQTFKKYGDPLALPRTLQTIKPRFVIMYDADMAAVRRLEVYKSSHPEIQLRVYFMMFGGSVEEQAFLTSLRREKEAFDFLIKEKASMVMPEDQDGKSGECLELSRDMSRPNLTVAPTSSRKGGTTDQNARKPSTVIVDMREFRSELPALIHKRGIEIEPVTLQVGDYILTPELCVERKSVSDLIGSLNSGRLYNQALAMTRHYSKPMLLIEFDQNKPFALQGTYYVSNNVTSNDVAAKLQLLTLNFPKLKLVWSPSPYATAQLFEELKHGREEPDAEKAVAVGMEMSLGQQDSDMLEKWNSAIHDFMTKLPGVTTKNQRSLLLKGQSLDHLLSLSKDELVEMVNNSSEAQNLFDGLHKTYHHIEELDVGYKGPGRGRGKSHGPFKRRKVYSFPGHL</sequence>
<dbReference type="SMART" id="SM00891">
    <property type="entry name" value="ERCC4"/>
    <property type="match status" value="1"/>
</dbReference>
<dbReference type="SUPFAM" id="SSF52980">
    <property type="entry name" value="Restriction endonuclease-like"/>
    <property type="match status" value="1"/>
</dbReference>
<dbReference type="SUPFAM" id="SSF47781">
    <property type="entry name" value="RuvA domain 2-like"/>
    <property type="match status" value="1"/>
</dbReference>
<dbReference type="GO" id="GO:0003684">
    <property type="term" value="F:damaged DNA binding"/>
    <property type="evidence" value="ECO:0007669"/>
    <property type="project" value="TreeGrafter"/>
</dbReference>
<dbReference type="FunFam" id="3.40.50.10130:FF:000002">
    <property type="entry name" value="DNA repair endonuclease XPF"/>
    <property type="match status" value="1"/>
</dbReference>
<dbReference type="PANTHER" id="PTHR10150:SF0">
    <property type="entry name" value="DNA REPAIR ENDONUCLEASE XPF"/>
    <property type="match status" value="1"/>
</dbReference>
<dbReference type="PANTHER" id="PTHR10150">
    <property type="entry name" value="DNA REPAIR ENDONUCLEASE XPF"/>
    <property type="match status" value="1"/>
</dbReference>
<dbReference type="InParanoid" id="A0A067R0V8"/>
<accession>A0A067R0V8</accession>
<reference evidence="13 14" key="1">
    <citation type="journal article" date="2014" name="Nat. Commun.">
        <title>Molecular traces of alternative social organization in a termite genome.</title>
        <authorList>
            <person name="Terrapon N."/>
            <person name="Li C."/>
            <person name="Robertson H.M."/>
            <person name="Ji L."/>
            <person name="Meng X."/>
            <person name="Booth W."/>
            <person name="Chen Z."/>
            <person name="Childers C.P."/>
            <person name="Glastad K.M."/>
            <person name="Gokhale K."/>
            <person name="Gowin J."/>
            <person name="Gronenberg W."/>
            <person name="Hermansen R.A."/>
            <person name="Hu H."/>
            <person name="Hunt B.G."/>
            <person name="Huylmans A.K."/>
            <person name="Khalil S.M."/>
            <person name="Mitchell R.D."/>
            <person name="Munoz-Torres M.C."/>
            <person name="Mustard J.A."/>
            <person name="Pan H."/>
            <person name="Reese J.T."/>
            <person name="Scharf M.E."/>
            <person name="Sun F."/>
            <person name="Vogel H."/>
            <person name="Xiao J."/>
            <person name="Yang W."/>
            <person name="Yang Z."/>
            <person name="Yang Z."/>
            <person name="Zhou J."/>
            <person name="Zhu J."/>
            <person name="Brent C.S."/>
            <person name="Elsik C.G."/>
            <person name="Goodisman M.A."/>
            <person name="Liberles D.A."/>
            <person name="Roe R.M."/>
            <person name="Vargo E.L."/>
            <person name="Vilcinskas A."/>
            <person name="Wang J."/>
            <person name="Bornberg-Bauer E."/>
            <person name="Korb J."/>
            <person name="Zhang G."/>
            <person name="Liebig J."/>
        </authorList>
    </citation>
    <scope>NUCLEOTIDE SEQUENCE [LARGE SCALE GENOMIC DNA]</scope>
    <source>
        <tissue evidence="13">Whole organism</tissue>
    </source>
</reference>
<feature type="compositionally biased region" description="Basic and acidic residues" evidence="11">
    <location>
        <begin position="428"/>
        <end position="444"/>
    </location>
</feature>
<evidence type="ECO:0000256" key="1">
    <source>
        <dbReference type="ARBA" id="ARBA00004123"/>
    </source>
</evidence>
<protein>
    <recommendedName>
        <fullName evidence="10">DNA repair endonuclease XPF</fullName>
    </recommendedName>
</protein>
<evidence type="ECO:0000256" key="3">
    <source>
        <dbReference type="ARBA" id="ARBA00022722"/>
    </source>
</evidence>
<dbReference type="Pfam" id="PF02732">
    <property type="entry name" value="ERCC4"/>
    <property type="match status" value="1"/>
</dbReference>
<gene>
    <name evidence="13" type="ORF">L798_10578</name>
</gene>
<evidence type="ECO:0000313" key="13">
    <source>
        <dbReference type="EMBL" id="KDR15512.1"/>
    </source>
</evidence>
<keyword evidence="14" id="KW-1185">Reference proteome</keyword>
<evidence type="ECO:0000256" key="4">
    <source>
        <dbReference type="ARBA" id="ARBA00022759"/>
    </source>
</evidence>
<dbReference type="Gene3D" id="1.10.150.20">
    <property type="entry name" value="5' to 3' exonuclease, C-terminal subdomain"/>
    <property type="match status" value="1"/>
</dbReference>
<evidence type="ECO:0000256" key="2">
    <source>
        <dbReference type="ARBA" id="ARBA00010015"/>
    </source>
</evidence>
<dbReference type="Proteomes" id="UP000027135">
    <property type="component" value="Unassembled WGS sequence"/>
</dbReference>
<feature type="region of interest" description="Disordered" evidence="11">
    <location>
        <begin position="419"/>
        <end position="472"/>
    </location>
</feature>
<dbReference type="GO" id="GO:0003697">
    <property type="term" value="F:single-stranded DNA binding"/>
    <property type="evidence" value="ECO:0007669"/>
    <property type="project" value="TreeGrafter"/>
</dbReference>
<evidence type="ECO:0000256" key="7">
    <source>
        <dbReference type="ARBA" id="ARBA00023125"/>
    </source>
</evidence>
<name>A0A067R0V8_ZOONE</name>
<keyword evidence="9" id="KW-0539">Nucleus</keyword>
<dbReference type="Gene3D" id="3.40.50.10130">
    <property type="match status" value="1"/>
</dbReference>
<dbReference type="InterPro" id="IPR011335">
    <property type="entry name" value="Restrct_endonuc-II-like"/>
</dbReference>
<dbReference type="FunCoup" id="A0A067R0V8">
    <property type="interactions" value="1695"/>
</dbReference>
<keyword evidence="8" id="KW-0234">DNA repair</keyword>
<dbReference type="STRING" id="136037.A0A067R0V8"/>
<feature type="compositionally biased region" description="Basic residues" evidence="11">
    <location>
        <begin position="874"/>
        <end position="889"/>
    </location>
</feature>
<keyword evidence="6" id="KW-0378">Hydrolase</keyword>
<evidence type="ECO:0000256" key="10">
    <source>
        <dbReference type="ARBA" id="ARBA00072370"/>
    </source>
</evidence>
<dbReference type="GO" id="GO:0000110">
    <property type="term" value="C:nucleotide-excision repair factor 1 complex"/>
    <property type="evidence" value="ECO:0007669"/>
    <property type="project" value="TreeGrafter"/>
</dbReference>
<evidence type="ECO:0000256" key="9">
    <source>
        <dbReference type="ARBA" id="ARBA00023242"/>
    </source>
</evidence>
<feature type="region of interest" description="Disordered" evidence="11">
    <location>
        <begin position="611"/>
        <end position="630"/>
    </location>
</feature>
<dbReference type="AlphaFoldDB" id="A0A067R0V8"/>
<dbReference type="GO" id="GO:0000712">
    <property type="term" value="P:resolution of meiotic recombination intermediates"/>
    <property type="evidence" value="ECO:0007669"/>
    <property type="project" value="TreeGrafter"/>
</dbReference>
<dbReference type="OMA" id="THILDIM"/>
<evidence type="ECO:0000256" key="5">
    <source>
        <dbReference type="ARBA" id="ARBA00022763"/>
    </source>
</evidence>
<dbReference type="CDD" id="cd20078">
    <property type="entry name" value="XPF_nuclease_XPF_euk"/>
    <property type="match status" value="1"/>
</dbReference>
<keyword evidence="4 13" id="KW-0255">Endonuclease</keyword>
<organism evidence="13 14">
    <name type="scientific">Zootermopsis nevadensis</name>
    <name type="common">Dampwood termite</name>
    <dbReference type="NCBI Taxonomy" id="136037"/>
    <lineage>
        <taxon>Eukaryota</taxon>
        <taxon>Metazoa</taxon>
        <taxon>Ecdysozoa</taxon>
        <taxon>Arthropoda</taxon>
        <taxon>Hexapoda</taxon>
        <taxon>Insecta</taxon>
        <taxon>Pterygota</taxon>
        <taxon>Neoptera</taxon>
        <taxon>Polyneoptera</taxon>
        <taxon>Dictyoptera</taxon>
        <taxon>Blattodea</taxon>
        <taxon>Blattoidea</taxon>
        <taxon>Termitoidae</taxon>
        <taxon>Termopsidae</taxon>
        <taxon>Zootermopsis</taxon>
    </lineage>
</organism>
<proteinExistence type="inferred from homology"/>
<keyword evidence="5" id="KW-0227">DNA damage</keyword>
<dbReference type="EMBL" id="KK852822">
    <property type="protein sequence ID" value="KDR15512.1"/>
    <property type="molecule type" value="Genomic_DNA"/>
</dbReference>
<evidence type="ECO:0000313" key="14">
    <source>
        <dbReference type="Proteomes" id="UP000027135"/>
    </source>
</evidence>